<accession>A0A813GPN8</accession>
<dbReference type="Gene3D" id="3.30.300.30">
    <property type="match status" value="1"/>
</dbReference>
<evidence type="ECO:0000313" key="3">
    <source>
        <dbReference type="EMBL" id="CAE8626982.1"/>
    </source>
</evidence>
<feature type="domain" description="AMP-dependent synthetase/ligase" evidence="1">
    <location>
        <begin position="160"/>
        <end position="350"/>
    </location>
</feature>
<dbReference type="OMA" id="NAIMSHP"/>
<dbReference type="Pfam" id="PF13193">
    <property type="entry name" value="AMP-binding_C"/>
    <property type="match status" value="1"/>
</dbReference>
<evidence type="ECO:0000259" key="1">
    <source>
        <dbReference type="Pfam" id="PF00501"/>
    </source>
</evidence>
<protein>
    <submittedName>
        <fullName evidence="3">Uncharacterized protein</fullName>
    </submittedName>
</protein>
<dbReference type="SUPFAM" id="SSF56801">
    <property type="entry name" value="Acetyl-CoA synthetase-like"/>
    <property type="match status" value="1"/>
</dbReference>
<keyword evidence="4" id="KW-1185">Reference proteome</keyword>
<reference evidence="3" key="1">
    <citation type="submission" date="2021-02" db="EMBL/GenBank/DDBJ databases">
        <authorList>
            <person name="Dougan E. K."/>
            <person name="Rhodes N."/>
            <person name="Thang M."/>
            <person name="Chan C."/>
        </authorList>
    </citation>
    <scope>NUCLEOTIDE SEQUENCE</scope>
</reference>
<sequence>MAPASAFPVSARDEAPLLLRTLCDRGARLQPDNLLVTKCKGSAGDGKGYLTITFQEHQLRSLQLGSALARWGVKIGDRVATLLWNTAWHVQCYHAVSCMGAVLHTLNLRLGTKDLGFIIDHAADRVIISDSDLLDMLGTRKLKLEFPFIPLVMVGADQIGLSGSQVILPFVPMFHVLGWGVPFAGLMVGMRMVFTGRSMDPDSMLDAMLDWGVQISTGVPTVWQGVRSCIEQRGTEKVRKGLKLKMLTCGGSAPPSTMIGWYQDQLGVEFLQGWGMTETNPLGSAGRRVAKYKDLSASSDALFSNMTKAGLPNALVEVRIADPEDLDRELPRGQQGELLVRGPTIITEYFQFDAPDKPRQELQEQLVSTLSRISRLLTSRNIRVTRGCCKMKWFHRGWLITGDVAKLDEEGAIIICDRSKDVIKSGGEWISSIDLENHITGMKDIAMAAVVAVPHPRWDERPVAIVTLPPGCDPGVAKGLKERVVAHCLQAFAKFQVPDDVIVWKEIPLTSTGKLDKKVIRAMLTSQGYMLPTAAGAPSKL</sequence>
<evidence type="ECO:0000259" key="2">
    <source>
        <dbReference type="Pfam" id="PF13193"/>
    </source>
</evidence>
<gene>
    <name evidence="3" type="ORF">PGLA1383_LOCUS43857</name>
</gene>
<dbReference type="Gene3D" id="3.40.50.12780">
    <property type="entry name" value="N-terminal domain of ligase-like"/>
    <property type="match status" value="2"/>
</dbReference>
<dbReference type="InterPro" id="IPR042099">
    <property type="entry name" value="ANL_N_sf"/>
</dbReference>
<dbReference type="OrthoDB" id="10253869at2759"/>
<dbReference type="InterPro" id="IPR045851">
    <property type="entry name" value="AMP-bd_C_sf"/>
</dbReference>
<dbReference type="Pfam" id="PF00501">
    <property type="entry name" value="AMP-binding"/>
    <property type="match status" value="2"/>
</dbReference>
<proteinExistence type="predicted"/>
<dbReference type="InterPro" id="IPR050237">
    <property type="entry name" value="ATP-dep_AMP-bd_enzyme"/>
</dbReference>
<feature type="domain" description="AMP-dependent synthetase/ligase" evidence="1">
    <location>
        <begin position="31"/>
        <end position="131"/>
    </location>
</feature>
<dbReference type="EMBL" id="CAJNNV010029090">
    <property type="protein sequence ID" value="CAE8626982.1"/>
    <property type="molecule type" value="Genomic_DNA"/>
</dbReference>
<dbReference type="PANTHER" id="PTHR43767:SF11">
    <property type="entry name" value="MEDIUM-CHAIN-FATTY-ACID--COA LIGASE"/>
    <property type="match status" value="1"/>
</dbReference>
<dbReference type="InterPro" id="IPR000873">
    <property type="entry name" value="AMP-dep_synth/lig_dom"/>
</dbReference>
<comment type="caution">
    <text evidence="3">The sequence shown here is derived from an EMBL/GenBank/DDBJ whole genome shotgun (WGS) entry which is preliminary data.</text>
</comment>
<feature type="domain" description="AMP-binding enzyme C-terminal" evidence="2">
    <location>
        <begin position="435"/>
        <end position="514"/>
    </location>
</feature>
<dbReference type="AlphaFoldDB" id="A0A813GPN8"/>
<dbReference type="GO" id="GO:0016877">
    <property type="term" value="F:ligase activity, forming carbon-sulfur bonds"/>
    <property type="evidence" value="ECO:0007669"/>
    <property type="project" value="UniProtKB-ARBA"/>
</dbReference>
<dbReference type="PANTHER" id="PTHR43767">
    <property type="entry name" value="LONG-CHAIN-FATTY-ACID--COA LIGASE"/>
    <property type="match status" value="1"/>
</dbReference>
<name>A0A813GPN8_POLGL</name>
<dbReference type="Proteomes" id="UP000654075">
    <property type="component" value="Unassembled WGS sequence"/>
</dbReference>
<evidence type="ECO:0000313" key="4">
    <source>
        <dbReference type="Proteomes" id="UP000654075"/>
    </source>
</evidence>
<organism evidence="3 4">
    <name type="scientific">Polarella glacialis</name>
    <name type="common">Dinoflagellate</name>
    <dbReference type="NCBI Taxonomy" id="89957"/>
    <lineage>
        <taxon>Eukaryota</taxon>
        <taxon>Sar</taxon>
        <taxon>Alveolata</taxon>
        <taxon>Dinophyceae</taxon>
        <taxon>Suessiales</taxon>
        <taxon>Suessiaceae</taxon>
        <taxon>Polarella</taxon>
    </lineage>
</organism>
<dbReference type="InterPro" id="IPR025110">
    <property type="entry name" value="AMP-bd_C"/>
</dbReference>